<dbReference type="Proteomes" id="UP001201980">
    <property type="component" value="Unassembled WGS sequence"/>
</dbReference>
<gene>
    <name evidence="3" type="ORF">MKZ38_010410</name>
</gene>
<feature type="compositionally biased region" description="Polar residues" evidence="1">
    <location>
        <begin position="480"/>
        <end position="491"/>
    </location>
</feature>
<feature type="compositionally biased region" description="Basic and acidic residues" evidence="1">
    <location>
        <begin position="18"/>
        <end position="31"/>
    </location>
</feature>
<feature type="region of interest" description="Disordered" evidence="1">
    <location>
        <begin position="1"/>
        <end position="34"/>
    </location>
</feature>
<dbReference type="Pfam" id="PF23549">
    <property type="entry name" value="Zn_ribbon_GRF_2"/>
    <property type="match status" value="1"/>
</dbReference>
<feature type="region of interest" description="Disordered" evidence="1">
    <location>
        <begin position="293"/>
        <end position="531"/>
    </location>
</feature>
<dbReference type="EMBL" id="JAKWBI020000090">
    <property type="protein sequence ID" value="KAJ2903146.1"/>
    <property type="molecule type" value="Genomic_DNA"/>
</dbReference>
<feature type="compositionally biased region" description="Low complexity" evidence="1">
    <location>
        <begin position="302"/>
        <end position="319"/>
    </location>
</feature>
<feature type="compositionally biased region" description="Polar residues" evidence="1">
    <location>
        <begin position="327"/>
        <end position="337"/>
    </location>
</feature>
<dbReference type="AlphaFoldDB" id="A0AAD5WUJ3"/>
<feature type="domain" description="GRF-like zinc ribbon" evidence="2">
    <location>
        <begin position="60"/>
        <end position="114"/>
    </location>
</feature>
<evidence type="ECO:0000313" key="4">
    <source>
        <dbReference type="Proteomes" id="UP001201980"/>
    </source>
</evidence>
<comment type="caution">
    <text evidence="3">The sequence shown here is derived from an EMBL/GenBank/DDBJ whole genome shotgun (WGS) entry which is preliminary data.</text>
</comment>
<dbReference type="InterPro" id="IPR056444">
    <property type="entry name" value="Zn_ribbon_GRF_2"/>
</dbReference>
<evidence type="ECO:0000313" key="3">
    <source>
        <dbReference type="EMBL" id="KAJ2903146.1"/>
    </source>
</evidence>
<keyword evidence="4" id="KW-1185">Reference proteome</keyword>
<organism evidence="3 4">
    <name type="scientific">Zalerion maritima</name>
    <dbReference type="NCBI Taxonomy" id="339359"/>
    <lineage>
        <taxon>Eukaryota</taxon>
        <taxon>Fungi</taxon>
        <taxon>Dikarya</taxon>
        <taxon>Ascomycota</taxon>
        <taxon>Pezizomycotina</taxon>
        <taxon>Sordariomycetes</taxon>
        <taxon>Lulworthiomycetidae</taxon>
        <taxon>Lulworthiales</taxon>
        <taxon>Lulworthiaceae</taxon>
        <taxon>Zalerion</taxon>
    </lineage>
</organism>
<feature type="region of interest" description="Disordered" evidence="1">
    <location>
        <begin position="208"/>
        <end position="264"/>
    </location>
</feature>
<proteinExistence type="predicted"/>
<evidence type="ECO:0000259" key="2">
    <source>
        <dbReference type="Pfam" id="PF23549"/>
    </source>
</evidence>
<feature type="compositionally biased region" description="Polar residues" evidence="1">
    <location>
        <begin position="238"/>
        <end position="253"/>
    </location>
</feature>
<reference evidence="3" key="1">
    <citation type="submission" date="2022-07" db="EMBL/GenBank/DDBJ databases">
        <title>Draft genome sequence of Zalerion maritima ATCC 34329, a (micro)plastics degrading marine fungus.</title>
        <authorList>
            <person name="Paco A."/>
            <person name="Goncalves M.F.M."/>
            <person name="Rocha-Santos T.A.P."/>
            <person name="Alves A."/>
        </authorList>
    </citation>
    <scope>NUCLEOTIDE SEQUENCE</scope>
    <source>
        <strain evidence="3">ATCC 34329</strain>
    </source>
</reference>
<protein>
    <recommendedName>
        <fullName evidence="2">GRF-like zinc ribbon domain-containing protein</fullName>
    </recommendedName>
</protein>
<accession>A0AAD5WUJ3</accession>
<evidence type="ECO:0000256" key="1">
    <source>
        <dbReference type="SAM" id="MobiDB-lite"/>
    </source>
</evidence>
<name>A0AAD5WUJ3_9PEZI</name>
<feature type="compositionally biased region" description="Polar residues" evidence="1">
    <location>
        <begin position="399"/>
        <end position="408"/>
    </location>
</feature>
<sequence>MSSMYTAHQRRGRGRPPGSKDKVPRKSRGEVQGRQVLQRYTIPGEPGPAQPIPGFPLRTPPKCLACNWECRTAIVGSSNSHGHGGRQYWFCNNPIHPRKARAFYGWFHCYDDDRGIKANHPLCFCKMPTRYTIGGMANPDKQKADTFACCIKACEWVKFVRKSPAQNYFRADVYGLERTEAGNSLVVFNKISRGEENWIDYSDHNHVRNNRVDGQPANIVPPPPPQDSGSIGPHTLPDGSQQMYRYSPTTSPKPESPQVDPSGANVTTHAQVISVSEDSESMNDAILINDTSGEELEDDEVSSASAPAPLYAPSAPTTSYSGVNDFRQANNDTTRQDSIPARPVLARHGTTERPMGSVQGKPKVAVATQRGQSLVEPPRRQSTFTRPVPVRQRTEGSAPPSQTSSVAPATQRRRNLAVPPSRQSSMTRPSSREGRLSLFANGKINSVDPERHGSSSAGLLWPKTDTNAARSREISRPSAIMTSPQVLQRPTFTPAPQPSTPPVVDDDLEYHGTIESSDSENVETEDSRIQR</sequence>